<evidence type="ECO:0000313" key="1">
    <source>
        <dbReference type="EMBL" id="KAK5634241.1"/>
    </source>
</evidence>
<dbReference type="EMBL" id="JAWHQM010000039">
    <property type="protein sequence ID" value="KAK5634241.1"/>
    <property type="molecule type" value="Genomic_DNA"/>
</dbReference>
<reference evidence="1 2" key="1">
    <citation type="submission" date="2023-10" db="EMBL/GenBank/DDBJ databases">
        <title>Draft genome sequence of Xylaria bambusicola isolate GMP-LS, the root and basal stem rot pathogen of sugarcane in Indonesia.</title>
        <authorList>
            <person name="Selvaraj P."/>
            <person name="Muralishankar V."/>
            <person name="Muruganantham S."/>
            <person name="Sp S."/>
            <person name="Haryani S."/>
            <person name="Lau K.J.X."/>
            <person name="Naqvi N.I."/>
        </authorList>
    </citation>
    <scope>NUCLEOTIDE SEQUENCE [LARGE SCALE GENOMIC DNA]</scope>
    <source>
        <strain evidence="1">GMP-LS</strain>
    </source>
</reference>
<name>A0AAN7UXL6_9PEZI</name>
<organism evidence="1 2">
    <name type="scientific">Xylaria bambusicola</name>
    <dbReference type="NCBI Taxonomy" id="326684"/>
    <lineage>
        <taxon>Eukaryota</taxon>
        <taxon>Fungi</taxon>
        <taxon>Dikarya</taxon>
        <taxon>Ascomycota</taxon>
        <taxon>Pezizomycotina</taxon>
        <taxon>Sordariomycetes</taxon>
        <taxon>Xylariomycetidae</taxon>
        <taxon>Xylariales</taxon>
        <taxon>Xylariaceae</taxon>
        <taxon>Xylaria</taxon>
    </lineage>
</organism>
<evidence type="ECO:0000313" key="2">
    <source>
        <dbReference type="Proteomes" id="UP001305414"/>
    </source>
</evidence>
<dbReference type="Proteomes" id="UP001305414">
    <property type="component" value="Unassembled WGS sequence"/>
</dbReference>
<accession>A0AAN7UXL6</accession>
<comment type="caution">
    <text evidence="1">The sequence shown here is derived from an EMBL/GenBank/DDBJ whole genome shotgun (WGS) entry which is preliminary data.</text>
</comment>
<dbReference type="AlphaFoldDB" id="A0AAN7UXL6"/>
<gene>
    <name evidence="1" type="ORF">RRF57_009955</name>
</gene>
<sequence length="73" mass="8020">MWSFIPSFVMIPVDDASKLDGTTDITCQLKLRVGISHLFYHLCQYQGSSQKKSSSAADKDLAIPALPLPPIVQ</sequence>
<protein>
    <submittedName>
        <fullName evidence="1">Uncharacterized protein</fullName>
    </submittedName>
</protein>
<proteinExistence type="predicted"/>
<keyword evidence="2" id="KW-1185">Reference proteome</keyword>